<evidence type="ECO:0000256" key="7">
    <source>
        <dbReference type="RuleBase" id="RU367076"/>
    </source>
</evidence>
<dbReference type="GO" id="GO:0005666">
    <property type="term" value="C:RNA polymerase III complex"/>
    <property type="evidence" value="ECO:0007669"/>
    <property type="project" value="UniProtKB-UniRule"/>
</dbReference>
<dbReference type="InterPro" id="IPR055207">
    <property type="entry name" value="POLR3C_WHD"/>
</dbReference>
<dbReference type="Gene3D" id="1.10.10.10">
    <property type="entry name" value="Winged helix-like DNA-binding domain superfamily/Winged helix DNA-binding domain"/>
    <property type="match status" value="4"/>
</dbReference>
<dbReference type="AlphaFoldDB" id="A0A8B8DWZ8"/>
<dbReference type="InterPro" id="IPR036388">
    <property type="entry name" value="WH-like_DNA-bd_sf"/>
</dbReference>
<dbReference type="Pfam" id="PF08221">
    <property type="entry name" value="HTH_9"/>
    <property type="match status" value="1"/>
</dbReference>
<dbReference type="FunFam" id="1.10.10.10:FF:000199">
    <property type="entry name" value="DNA-directed RNA polymerase III subunit RPC3"/>
    <property type="match status" value="1"/>
</dbReference>
<feature type="domain" description="RNA polymerase III subunit RPC82-related helix-turn-helix" evidence="10">
    <location>
        <begin position="8"/>
        <end position="66"/>
    </location>
</feature>
<keyword evidence="12" id="KW-1185">Reference proteome</keyword>
<dbReference type="PANTHER" id="PTHR12949">
    <property type="entry name" value="RNA POLYMERASE III DNA DIRECTED -RELATED"/>
    <property type="match status" value="1"/>
</dbReference>
<evidence type="ECO:0000313" key="12">
    <source>
        <dbReference type="Proteomes" id="UP000694844"/>
    </source>
</evidence>
<dbReference type="Pfam" id="PF20912">
    <property type="entry name" value="RPC3_helical"/>
    <property type="match status" value="1"/>
</dbReference>
<feature type="domain" description="RNA polymerase III Rpc82 C -terminal" evidence="9">
    <location>
        <begin position="149"/>
        <end position="334"/>
    </location>
</feature>
<dbReference type="Proteomes" id="UP000694844">
    <property type="component" value="Chromosome 4"/>
</dbReference>
<comment type="subunit">
    <text evidence="7">Component of the RNA polymerase III (Pol III) complex consisting of 17 subunits.</text>
</comment>
<accession>A0A8B8DWZ8</accession>
<sequence length="523" mass="60393">MTRRQHDVCRFLLSQHFGEQVSVVGKYLLQRSSSPLHLISSQTNIDHEQVKKILSILIQQNIVTFEQHKRGFIEYSIRTDEILSRLWFPKYIYCVKTLYGDAAELLLEEVLQRGQVQMSKVIEGVMQRFNEALETSGKQKISESFVVEKFTNLVKTHFLQRCLDPIKSESNKVIGLEVKGEEEALYTLPDFSRKRKKSHDDGPPAKRSKSEEERTADDEGDGIFWKVNPERFHNHFRDQAIVSAISSKIDKNAGEVLRTILRVSEVRTGDMALVTTPISVTEIFNALPKDLMTRPLLETYLSLICDDSTKFLSRVGDSGGGMYAINMYEALTQLAKAHIESVVQERFGSKCLRIFRVLLLKKHLEQKQIEDFVMISAKEAKDLLYTLFSENFITTTEISKTPDHAPSRTFYLFTVNIQQVASMVLDRCYKALYNAMLKKETEVIEHRRLLDKQERMEAIAAAVEDATQREEVLMTITPSEQEQINKVRHTIQMLDQSELQICEGIFILETYLLYFKQRQRDKS</sequence>
<dbReference type="KEGG" id="cvn:111130252"/>
<dbReference type="InterPro" id="IPR008806">
    <property type="entry name" value="RNA_pol_III_Rpc82_C"/>
</dbReference>
<dbReference type="GO" id="GO:0006351">
    <property type="term" value="P:DNA-templated transcription"/>
    <property type="evidence" value="ECO:0007669"/>
    <property type="project" value="InterPro"/>
</dbReference>
<dbReference type="RefSeq" id="XP_022332762.1">
    <property type="nucleotide sequence ID" value="XM_022477054.1"/>
</dbReference>
<reference evidence="13" key="1">
    <citation type="submission" date="2025-08" db="UniProtKB">
        <authorList>
            <consortium name="RefSeq"/>
        </authorList>
    </citation>
    <scope>IDENTIFICATION</scope>
    <source>
        <tissue evidence="13">Whole sample</tissue>
    </source>
</reference>
<keyword evidence="5 7" id="KW-0804">Transcription</keyword>
<evidence type="ECO:0000259" key="9">
    <source>
        <dbReference type="Pfam" id="PF05645"/>
    </source>
</evidence>
<dbReference type="FunFam" id="1.10.10.10:FF:000256">
    <property type="entry name" value="DNA-directed RNA polymerase III subunit RPC3"/>
    <property type="match status" value="1"/>
</dbReference>
<proteinExistence type="inferred from homology"/>
<feature type="domain" description="DNA-directed RNA polymerase III subunit RPC3 winged-helix" evidence="11">
    <location>
        <begin position="339"/>
        <end position="415"/>
    </location>
</feature>
<evidence type="ECO:0000259" key="11">
    <source>
        <dbReference type="Pfam" id="PF22536"/>
    </source>
</evidence>
<keyword evidence="4 7" id="KW-0240">DNA-directed RNA polymerase</keyword>
<evidence type="ECO:0000256" key="8">
    <source>
        <dbReference type="SAM" id="MobiDB-lite"/>
    </source>
</evidence>
<dbReference type="InterPro" id="IPR013197">
    <property type="entry name" value="RNA_pol_III_RPC82-rel_HTH"/>
</dbReference>
<organism evidence="12 13">
    <name type="scientific">Crassostrea virginica</name>
    <name type="common">Eastern oyster</name>
    <dbReference type="NCBI Taxonomy" id="6565"/>
    <lineage>
        <taxon>Eukaryota</taxon>
        <taxon>Metazoa</taxon>
        <taxon>Spiralia</taxon>
        <taxon>Lophotrochozoa</taxon>
        <taxon>Mollusca</taxon>
        <taxon>Bivalvia</taxon>
        <taxon>Autobranchia</taxon>
        <taxon>Pteriomorphia</taxon>
        <taxon>Ostreida</taxon>
        <taxon>Ostreoidea</taxon>
        <taxon>Ostreidae</taxon>
        <taxon>Crassostrea</taxon>
    </lineage>
</organism>
<evidence type="ECO:0000313" key="13">
    <source>
        <dbReference type="RefSeq" id="XP_022332762.1"/>
    </source>
</evidence>
<comment type="similarity">
    <text evidence="2 7">Belongs to the eukaryotic RPC3/POLR3C RNA polymerase subunit family.</text>
</comment>
<protein>
    <recommendedName>
        <fullName evidence="3 7">DNA-directed RNA polymerase III subunit RPC3</fullName>
        <shortName evidence="7">RNA polymerase III subunit C3</shortName>
    </recommendedName>
</protein>
<keyword evidence="6 7" id="KW-0539">Nucleus</keyword>
<feature type="region of interest" description="Disordered" evidence="8">
    <location>
        <begin position="193"/>
        <end position="221"/>
    </location>
</feature>
<dbReference type="Gene3D" id="6.10.140.1450">
    <property type="match status" value="1"/>
</dbReference>
<dbReference type="GO" id="GO:0003697">
    <property type="term" value="F:single-stranded DNA binding"/>
    <property type="evidence" value="ECO:0007669"/>
    <property type="project" value="UniProtKB-UniRule"/>
</dbReference>
<dbReference type="OrthoDB" id="272392at2759"/>
<comment type="function">
    <text evidence="7">DNA-dependent RNA polymerase catalyzes the transcription of DNA into RNA using the four ribonucleoside triphosphates as substrates. Specific core component of RNA polymerase III which synthesizes small RNAs, such as 5S rRNA and tRNAs.</text>
</comment>
<evidence type="ECO:0000256" key="1">
    <source>
        <dbReference type="ARBA" id="ARBA00004123"/>
    </source>
</evidence>
<evidence type="ECO:0000256" key="3">
    <source>
        <dbReference type="ARBA" id="ARBA00016689"/>
    </source>
</evidence>
<evidence type="ECO:0000256" key="2">
    <source>
        <dbReference type="ARBA" id="ARBA00007206"/>
    </source>
</evidence>
<evidence type="ECO:0000256" key="5">
    <source>
        <dbReference type="ARBA" id="ARBA00023163"/>
    </source>
</evidence>
<dbReference type="FunFam" id="1.10.10.10:FF:000218">
    <property type="entry name" value="DNA-directed RNA polymerase III subunit RPC3"/>
    <property type="match status" value="1"/>
</dbReference>
<evidence type="ECO:0000256" key="4">
    <source>
        <dbReference type="ARBA" id="ARBA00022478"/>
    </source>
</evidence>
<dbReference type="InterPro" id="IPR039748">
    <property type="entry name" value="RPC3"/>
</dbReference>
<dbReference type="Pfam" id="PF05645">
    <property type="entry name" value="RNA_pol_Rpc82"/>
    <property type="match status" value="1"/>
</dbReference>
<dbReference type="PANTHER" id="PTHR12949:SF0">
    <property type="entry name" value="DNA-DIRECTED RNA POLYMERASE III SUBUNIT RPC3"/>
    <property type="match status" value="1"/>
</dbReference>
<dbReference type="Pfam" id="PF22536">
    <property type="entry name" value="WHD_POLR3C"/>
    <property type="match status" value="1"/>
</dbReference>
<comment type="subcellular location">
    <subcellularLocation>
        <location evidence="1 7">Nucleus</location>
    </subcellularLocation>
</comment>
<evidence type="ECO:0000259" key="10">
    <source>
        <dbReference type="Pfam" id="PF08221"/>
    </source>
</evidence>
<name>A0A8B8DWZ8_CRAVI</name>
<evidence type="ECO:0000256" key="6">
    <source>
        <dbReference type="ARBA" id="ARBA00023242"/>
    </source>
</evidence>
<gene>
    <name evidence="13" type="primary">LOC111130252</name>
</gene>
<dbReference type="GeneID" id="111130252"/>
<feature type="compositionally biased region" description="Basic and acidic residues" evidence="8">
    <location>
        <begin position="198"/>
        <end position="213"/>
    </location>
</feature>